<accession>A0A9W4P290</accession>
<gene>
    <name evidence="8" type="ORF">PEGY_LOCUS1725</name>
</gene>
<dbReference type="SUPFAM" id="SSF54373">
    <property type="entry name" value="FAD-linked reductases, C-terminal domain"/>
    <property type="match status" value="1"/>
</dbReference>
<keyword evidence="6" id="KW-0285">Flavoprotein</keyword>
<sequence length="556" mass="62048">MNSPTLPTIVEDLPVSRRQFDYIIVGGGTAGCVIADRLAENLPNATILMIEGGESELGKEEILNLKGAADLWGSDKYDYSYRSVPQPYASNTLEQFVGNSDIIHSRAKMLGGCSSHNGSISFVPLAYDCKRWQDLGAEDWTHAEMLRLVHKLRNNIIPVDERHRSQLVKDWLKTCSELFGVPYIDDFNREIETRGNLTQGCGFLNLAYTPENNHRSSASVAYIHPILRGEVKRPNMTILQNTWVSRVLFEGVTATSVTATTKVGHEYSLVATSEIVLCAGAIDTPRLMLLSGLGPRQQLATHQIPLVRDIPGVGENLQDHAETMYMWELNEAVPPEQVAMGSEGTMVLRREEFNARGDDNGIMDTLFHMFTVPFDTYTKPMGYETPKNAFCVIPYTPRPASVGRLWLKSADPKDKPILDQRYFSDREGYDKASNLFMLKMARRMAHAEPFKKYIKREIAPGAHIFSDEDLCEYGRKVHNTVYHPCGTAKMGNIETDCMAVCDPSLKVRGVKHLRVADASVFPCMTSINPMLTVLAVGERAAELIIKDASRAERAVL</sequence>
<feature type="domain" description="Glucose-methanol-choline oxidoreductase N-terminal" evidence="7">
    <location>
        <begin position="280"/>
        <end position="294"/>
    </location>
</feature>
<evidence type="ECO:0000256" key="2">
    <source>
        <dbReference type="ARBA" id="ARBA00004496"/>
    </source>
</evidence>
<reference evidence="8" key="1">
    <citation type="submission" date="2021-07" db="EMBL/GenBank/DDBJ databases">
        <authorList>
            <person name="Branca A.L. A."/>
        </authorList>
    </citation>
    <scope>NUCLEOTIDE SEQUENCE</scope>
</reference>
<comment type="subcellular location">
    <subcellularLocation>
        <location evidence="2">Cytoplasm</location>
    </subcellularLocation>
    <subcellularLocation>
        <location evidence="1">Secreted</location>
        <location evidence="1">Cell wall</location>
    </subcellularLocation>
</comment>
<evidence type="ECO:0000256" key="3">
    <source>
        <dbReference type="ARBA" id="ARBA00010790"/>
    </source>
</evidence>
<evidence type="ECO:0000313" key="8">
    <source>
        <dbReference type="EMBL" id="CAG8888664.1"/>
    </source>
</evidence>
<dbReference type="SUPFAM" id="SSF51905">
    <property type="entry name" value="FAD/NAD(P)-binding domain"/>
    <property type="match status" value="1"/>
</dbReference>
<dbReference type="PIRSF" id="PIRSF000137">
    <property type="entry name" value="Alcohol_oxidase"/>
    <property type="match status" value="1"/>
</dbReference>
<dbReference type="InterPro" id="IPR000172">
    <property type="entry name" value="GMC_OxRdtase_N"/>
</dbReference>
<dbReference type="GO" id="GO:0016614">
    <property type="term" value="F:oxidoreductase activity, acting on CH-OH group of donors"/>
    <property type="evidence" value="ECO:0007669"/>
    <property type="project" value="InterPro"/>
</dbReference>
<dbReference type="PANTHER" id="PTHR11552">
    <property type="entry name" value="GLUCOSE-METHANOL-CHOLINE GMC OXIDOREDUCTASE"/>
    <property type="match status" value="1"/>
</dbReference>
<dbReference type="InterPro" id="IPR036188">
    <property type="entry name" value="FAD/NAD-bd_sf"/>
</dbReference>
<comment type="caution">
    <text evidence="8">The sequence shown here is derived from an EMBL/GenBank/DDBJ whole genome shotgun (WGS) entry which is preliminary data.</text>
</comment>
<dbReference type="GO" id="GO:0050660">
    <property type="term" value="F:flavin adenine dinucleotide binding"/>
    <property type="evidence" value="ECO:0007669"/>
    <property type="project" value="InterPro"/>
</dbReference>
<evidence type="ECO:0000256" key="5">
    <source>
        <dbReference type="ARBA" id="ARBA00022512"/>
    </source>
</evidence>
<dbReference type="PANTHER" id="PTHR11552:SF152">
    <property type="entry name" value="OXIDASE (CODA), PUTATIVE (AFU_ORTHOLOGUE AFUA_8G04090)-RELATED"/>
    <property type="match status" value="1"/>
</dbReference>
<evidence type="ECO:0000256" key="4">
    <source>
        <dbReference type="ARBA" id="ARBA00022490"/>
    </source>
</evidence>
<dbReference type="InterPro" id="IPR012132">
    <property type="entry name" value="GMC_OxRdtase"/>
</dbReference>
<organism evidence="8 9">
    <name type="scientific">Penicillium egyptiacum</name>
    <dbReference type="NCBI Taxonomy" id="1303716"/>
    <lineage>
        <taxon>Eukaryota</taxon>
        <taxon>Fungi</taxon>
        <taxon>Dikarya</taxon>
        <taxon>Ascomycota</taxon>
        <taxon>Pezizomycotina</taxon>
        <taxon>Eurotiomycetes</taxon>
        <taxon>Eurotiomycetidae</taxon>
        <taxon>Eurotiales</taxon>
        <taxon>Aspergillaceae</taxon>
        <taxon>Penicillium</taxon>
    </lineage>
</organism>
<dbReference type="Proteomes" id="UP001154252">
    <property type="component" value="Unassembled WGS sequence"/>
</dbReference>
<dbReference type="AlphaFoldDB" id="A0A9W4P290"/>
<evidence type="ECO:0000313" key="9">
    <source>
        <dbReference type="Proteomes" id="UP001154252"/>
    </source>
</evidence>
<keyword evidence="5" id="KW-0964">Secreted</keyword>
<comment type="cofactor">
    <cofactor evidence="6">
        <name>FAD</name>
        <dbReference type="ChEBI" id="CHEBI:57692"/>
    </cofactor>
</comment>
<keyword evidence="4" id="KW-0963">Cytoplasm</keyword>
<evidence type="ECO:0000256" key="1">
    <source>
        <dbReference type="ARBA" id="ARBA00004191"/>
    </source>
</evidence>
<dbReference type="InterPro" id="IPR007867">
    <property type="entry name" value="GMC_OxRtase_C"/>
</dbReference>
<dbReference type="GO" id="GO:0005737">
    <property type="term" value="C:cytoplasm"/>
    <property type="evidence" value="ECO:0007669"/>
    <property type="project" value="UniProtKB-SubCell"/>
</dbReference>
<proteinExistence type="inferred from homology"/>
<dbReference type="EMBL" id="CAJVRC010000839">
    <property type="protein sequence ID" value="CAG8888664.1"/>
    <property type="molecule type" value="Genomic_DNA"/>
</dbReference>
<evidence type="ECO:0000259" key="7">
    <source>
        <dbReference type="PROSITE" id="PS00624"/>
    </source>
</evidence>
<dbReference type="Gene3D" id="3.30.410.40">
    <property type="match status" value="1"/>
</dbReference>
<comment type="similarity">
    <text evidence="3">Belongs to the GMC oxidoreductase family.</text>
</comment>
<name>A0A9W4P290_9EURO</name>
<evidence type="ECO:0000256" key="6">
    <source>
        <dbReference type="PIRSR" id="PIRSR000137-2"/>
    </source>
</evidence>
<keyword evidence="9" id="KW-1185">Reference proteome</keyword>
<dbReference type="Gene3D" id="3.50.50.60">
    <property type="entry name" value="FAD/NAD(P)-binding domain"/>
    <property type="match status" value="1"/>
</dbReference>
<feature type="binding site" evidence="6">
    <location>
        <position position="244"/>
    </location>
    <ligand>
        <name>FAD</name>
        <dbReference type="ChEBI" id="CHEBI:57692"/>
    </ligand>
</feature>
<dbReference type="PROSITE" id="PS00624">
    <property type="entry name" value="GMC_OXRED_2"/>
    <property type="match status" value="1"/>
</dbReference>
<dbReference type="OrthoDB" id="269227at2759"/>
<dbReference type="Pfam" id="PF00732">
    <property type="entry name" value="GMC_oxred_N"/>
    <property type="match status" value="1"/>
</dbReference>
<keyword evidence="6" id="KW-0274">FAD</keyword>
<protein>
    <recommendedName>
        <fullName evidence="7">Glucose-methanol-choline oxidoreductase N-terminal domain-containing protein</fullName>
    </recommendedName>
</protein>
<keyword evidence="5" id="KW-0134">Cell wall</keyword>
<dbReference type="Pfam" id="PF05199">
    <property type="entry name" value="GMC_oxred_C"/>
    <property type="match status" value="1"/>
</dbReference>